<keyword evidence="1" id="KW-0472">Membrane</keyword>
<keyword evidence="1" id="KW-1133">Transmembrane helix</keyword>
<dbReference type="AlphaFoldDB" id="W1NJV1"/>
<name>W1NJV1_AMBTC</name>
<feature type="transmembrane region" description="Helical" evidence="1">
    <location>
        <begin position="155"/>
        <end position="174"/>
    </location>
</feature>
<accession>W1NJV1</accession>
<dbReference type="Proteomes" id="UP000017836">
    <property type="component" value="Unassembled WGS sequence"/>
</dbReference>
<proteinExistence type="predicted"/>
<protein>
    <submittedName>
        <fullName evidence="2">Uncharacterized protein</fullName>
    </submittedName>
</protein>
<reference evidence="3" key="1">
    <citation type="journal article" date="2013" name="Science">
        <title>The Amborella genome and the evolution of flowering plants.</title>
        <authorList>
            <consortium name="Amborella Genome Project"/>
        </authorList>
    </citation>
    <scope>NUCLEOTIDE SEQUENCE [LARGE SCALE GENOMIC DNA]</scope>
</reference>
<sequence>MSSSTSENRTSISSQLDRTIIINRVETLTRWFGDSWTSVRRLVAILSSTAEVNIDDMEELEREFETAKTFVIGLFAESFAFSGLSWQIENPYAKAAFLLPNFGYILNSGEAMCTIIRVPHNRRTILLVKRRICTGIAFLIGAFLVFVSSLLPAKWMVPTVVAALIIKAVSSWLGY</sequence>
<organism evidence="2 3">
    <name type="scientific">Amborella trichopoda</name>
    <dbReference type="NCBI Taxonomy" id="13333"/>
    <lineage>
        <taxon>Eukaryota</taxon>
        <taxon>Viridiplantae</taxon>
        <taxon>Streptophyta</taxon>
        <taxon>Embryophyta</taxon>
        <taxon>Tracheophyta</taxon>
        <taxon>Spermatophyta</taxon>
        <taxon>Magnoliopsida</taxon>
        <taxon>Amborellales</taxon>
        <taxon>Amborellaceae</taxon>
        <taxon>Amborella</taxon>
    </lineage>
</organism>
<evidence type="ECO:0000313" key="3">
    <source>
        <dbReference type="Proteomes" id="UP000017836"/>
    </source>
</evidence>
<keyword evidence="1" id="KW-0812">Transmembrane</keyword>
<dbReference type="EMBL" id="KI397403">
    <property type="protein sequence ID" value="ERM95788.1"/>
    <property type="molecule type" value="Genomic_DNA"/>
</dbReference>
<gene>
    <name evidence="2" type="ORF">AMTR_s00188p00034880</name>
</gene>
<dbReference type="Gramene" id="ERM95788">
    <property type="protein sequence ID" value="ERM95788"/>
    <property type="gene ID" value="AMTR_s00188p00034880"/>
</dbReference>
<evidence type="ECO:0000313" key="2">
    <source>
        <dbReference type="EMBL" id="ERM95788.1"/>
    </source>
</evidence>
<evidence type="ECO:0000256" key="1">
    <source>
        <dbReference type="SAM" id="Phobius"/>
    </source>
</evidence>
<keyword evidence="3" id="KW-1185">Reference proteome</keyword>
<dbReference type="HOGENOM" id="CLU_097323_0_0_1"/>
<feature type="transmembrane region" description="Helical" evidence="1">
    <location>
        <begin position="132"/>
        <end position="149"/>
    </location>
</feature>